<dbReference type="AlphaFoldDB" id="A0A803Q0M0"/>
<organism evidence="1 2">
    <name type="scientific">Cannabis sativa</name>
    <name type="common">Hemp</name>
    <name type="synonym">Marijuana</name>
    <dbReference type="NCBI Taxonomy" id="3483"/>
    <lineage>
        <taxon>Eukaryota</taxon>
        <taxon>Viridiplantae</taxon>
        <taxon>Streptophyta</taxon>
        <taxon>Embryophyta</taxon>
        <taxon>Tracheophyta</taxon>
        <taxon>Spermatophyta</taxon>
        <taxon>Magnoliopsida</taxon>
        <taxon>eudicotyledons</taxon>
        <taxon>Gunneridae</taxon>
        <taxon>Pentapetalae</taxon>
        <taxon>rosids</taxon>
        <taxon>fabids</taxon>
        <taxon>Rosales</taxon>
        <taxon>Cannabaceae</taxon>
        <taxon>Cannabis</taxon>
    </lineage>
</organism>
<reference evidence="1" key="2">
    <citation type="submission" date="2021-03" db="UniProtKB">
        <authorList>
            <consortium name="EnsemblPlants"/>
        </authorList>
    </citation>
    <scope>IDENTIFICATION</scope>
</reference>
<dbReference type="EMBL" id="UZAU01000584">
    <property type="status" value="NOT_ANNOTATED_CDS"/>
    <property type="molecule type" value="Genomic_DNA"/>
</dbReference>
<evidence type="ECO:0000313" key="2">
    <source>
        <dbReference type="Proteomes" id="UP000596661"/>
    </source>
</evidence>
<dbReference type="Proteomes" id="UP000596661">
    <property type="component" value="Chromosome 6"/>
</dbReference>
<sequence length="118" mass="13431">MITIESHNEEQESTLLLEVGLILQLITEKEREEAPSMMTRNSTRANLESFVGDLPKSVWAKDAEKDDFQSSAQSHWAKLKGKHQINVVAKLHYKEPMMKEGKRVVQLDLAEVAEKAQN</sequence>
<accession>A0A803Q0M0</accession>
<keyword evidence="2" id="KW-1185">Reference proteome</keyword>
<dbReference type="EnsemblPlants" id="evm.model.06.939">
    <property type="protein sequence ID" value="cds.evm.model.06.939"/>
    <property type="gene ID" value="evm.TU.06.939"/>
</dbReference>
<proteinExistence type="predicted"/>
<dbReference type="Gramene" id="evm.model.06.939">
    <property type="protein sequence ID" value="cds.evm.model.06.939"/>
    <property type="gene ID" value="evm.TU.06.939"/>
</dbReference>
<evidence type="ECO:0000313" key="1">
    <source>
        <dbReference type="EnsemblPlants" id="cds.evm.model.06.939"/>
    </source>
</evidence>
<name>A0A803Q0M0_CANSA</name>
<protein>
    <submittedName>
        <fullName evidence="1">Uncharacterized protein</fullName>
    </submittedName>
</protein>
<reference evidence="1" key="1">
    <citation type="submission" date="2018-11" db="EMBL/GenBank/DDBJ databases">
        <authorList>
            <person name="Grassa J C."/>
        </authorList>
    </citation>
    <scope>NUCLEOTIDE SEQUENCE [LARGE SCALE GENOMIC DNA]</scope>
</reference>